<name>A0A3A6TX56_9GAMM</name>
<reference evidence="1 2" key="1">
    <citation type="submission" date="2018-09" db="EMBL/GenBank/DDBJ databases">
        <title>Phylogeny of the Shewanellaceae, and recommendation for two new genera, Pseudoshewanella and Parashewanella.</title>
        <authorList>
            <person name="Wang G."/>
        </authorList>
    </citation>
    <scope>NUCLEOTIDE SEQUENCE [LARGE SCALE GENOMIC DNA]</scope>
    <source>
        <strain evidence="1 2">KCTC 22492</strain>
    </source>
</reference>
<dbReference type="AlphaFoldDB" id="A0A3A6TX56"/>
<evidence type="ECO:0000313" key="1">
    <source>
        <dbReference type="EMBL" id="RJY16306.1"/>
    </source>
</evidence>
<sequence>MAFLQIASTYSVLPSPIIEKEALSTIKESEKSLAYDDNYLTELLRFPSLLGIISRVPFIAGDDILQLGIGLVYPDRLITRHCCPQLVEILSVMPKSVRLISVDNNLKVLTNFQRPDGFEHEEGKYFKLSSPLYYPKKDYSGKDLLPTFLNKFVDSENSKEKTIESNYISENCLIYPCNFETFPFHLYENIKCIVATQSIKFVFRKFTEEHSEFDAEILCLNFLKKISYALVKNGVLITTSSDFECFPECSQLSMGIKHIYSFDKNRTRYHLSNVYNFGKMVRYLNDKLGHDFCVDTVIDRLENTRLITIARR</sequence>
<comment type="caution">
    <text evidence="1">The sequence shown here is derived from an EMBL/GenBank/DDBJ whole genome shotgun (WGS) entry which is preliminary data.</text>
</comment>
<dbReference type="EMBL" id="QYYH01000051">
    <property type="protein sequence ID" value="RJY16306.1"/>
    <property type="molecule type" value="Genomic_DNA"/>
</dbReference>
<accession>A0A3A6TX56</accession>
<dbReference type="Proteomes" id="UP000273022">
    <property type="component" value="Unassembled WGS sequence"/>
</dbReference>
<protein>
    <submittedName>
        <fullName evidence="1">Uncharacterized protein</fullName>
    </submittedName>
</protein>
<organism evidence="1 2">
    <name type="scientific">Parashewanella spongiae</name>
    <dbReference type="NCBI Taxonomy" id="342950"/>
    <lineage>
        <taxon>Bacteria</taxon>
        <taxon>Pseudomonadati</taxon>
        <taxon>Pseudomonadota</taxon>
        <taxon>Gammaproteobacteria</taxon>
        <taxon>Alteromonadales</taxon>
        <taxon>Shewanellaceae</taxon>
        <taxon>Parashewanella</taxon>
    </lineage>
</organism>
<proteinExistence type="predicted"/>
<dbReference type="RefSeq" id="WP_121853447.1">
    <property type="nucleotide sequence ID" value="NZ_CP037952.1"/>
</dbReference>
<gene>
    <name evidence="1" type="ORF">D5R81_09715</name>
</gene>
<keyword evidence="2" id="KW-1185">Reference proteome</keyword>
<evidence type="ECO:0000313" key="2">
    <source>
        <dbReference type="Proteomes" id="UP000273022"/>
    </source>
</evidence>